<sequence>MENRLILGGHNRAANESKPIACSYTQVPLLDRDSCLGVVSERRSARQLLSSSNDVVVVARNQVTICRVEIPDPCRNVGDSGPGDLLKTKVLECLPHPRVFALKAYVESSFSSRIIRHPSTFSLLSSQGGGTTGGTGATGGARTGVESSRLEFERTLAELGQDIARISAHRESKGWSSSSLEKAVWRPSLSGWCFGASDTGHLPFPLSPFGGSVPPLFGGLAHPSFIVIPRALFRGGMSRLVLAISAKHQQKLGIIWVKA</sequence>
<dbReference type="AlphaFoldDB" id="M1DMI6"/>
<feature type="region of interest" description="Disordered" evidence="1">
    <location>
        <begin position="125"/>
        <end position="144"/>
    </location>
</feature>
<accession>M1DMI6</accession>
<protein>
    <submittedName>
        <fullName evidence="2">Uncharacterized protein</fullName>
    </submittedName>
</protein>
<reference evidence="3" key="1">
    <citation type="journal article" date="2011" name="Nature">
        <title>Genome sequence and analysis of the tuber crop potato.</title>
        <authorList>
            <consortium name="The Potato Genome Sequencing Consortium"/>
        </authorList>
    </citation>
    <scope>NUCLEOTIDE SEQUENCE [LARGE SCALE GENOMIC DNA]</scope>
    <source>
        <strain evidence="3">cv. DM1-3 516 R44</strain>
    </source>
</reference>
<dbReference type="EnsemblPlants" id="PGSC0003DMT400091406">
    <property type="protein sequence ID" value="PGSC0003DMT400091406"/>
    <property type="gene ID" value="PGSC0003DMG400040977"/>
</dbReference>
<evidence type="ECO:0000313" key="2">
    <source>
        <dbReference type="EnsemblPlants" id="PGSC0003DMT400091406"/>
    </source>
</evidence>
<dbReference type="Gramene" id="PGSC0003DMT400091406">
    <property type="protein sequence ID" value="PGSC0003DMT400091406"/>
    <property type="gene ID" value="PGSC0003DMG400040977"/>
</dbReference>
<dbReference type="HOGENOM" id="CLU_1075233_0_0_1"/>
<name>M1DMI6_SOLTU</name>
<feature type="compositionally biased region" description="Gly residues" evidence="1">
    <location>
        <begin position="127"/>
        <end position="142"/>
    </location>
</feature>
<keyword evidence="3" id="KW-1185">Reference proteome</keyword>
<organism evidence="2 3">
    <name type="scientific">Solanum tuberosum</name>
    <name type="common">Potato</name>
    <dbReference type="NCBI Taxonomy" id="4113"/>
    <lineage>
        <taxon>Eukaryota</taxon>
        <taxon>Viridiplantae</taxon>
        <taxon>Streptophyta</taxon>
        <taxon>Embryophyta</taxon>
        <taxon>Tracheophyta</taxon>
        <taxon>Spermatophyta</taxon>
        <taxon>Magnoliopsida</taxon>
        <taxon>eudicotyledons</taxon>
        <taxon>Gunneridae</taxon>
        <taxon>Pentapetalae</taxon>
        <taxon>asterids</taxon>
        <taxon>lamiids</taxon>
        <taxon>Solanales</taxon>
        <taxon>Solanaceae</taxon>
        <taxon>Solanoideae</taxon>
        <taxon>Solaneae</taxon>
        <taxon>Solanum</taxon>
    </lineage>
</organism>
<dbReference type="Proteomes" id="UP000011115">
    <property type="component" value="Unassembled WGS sequence"/>
</dbReference>
<dbReference type="InParanoid" id="M1DMI6"/>
<dbReference type="PaxDb" id="4113-PGSC0003DMT400091406"/>
<evidence type="ECO:0000313" key="3">
    <source>
        <dbReference type="Proteomes" id="UP000011115"/>
    </source>
</evidence>
<proteinExistence type="predicted"/>
<evidence type="ECO:0000256" key="1">
    <source>
        <dbReference type="SAM" id="MobiDB-lite"/>
    </source>
</evidence>
<reference evidence="2" key="2">
    <citation type="submission" date="2015-06" db="UniProtKB">
        <authorList>
            <consortium name="EnsemblPlants"/>
        </authorList>
    </citation>
    <scope>IDENTIFICATION</scope>
    <source>
        <strain evidence="2">DM1-3 516 R44</strain>
    </source>
</reference>